<dbReference type="InterPro" id="IPR012223">
    <property type="entry name" value="TEII"/>
</dbReference>
<accession>A0ABQ3DCF4</accession>
<keyword evidence="4" id="KW-1185">Reference proteome</keyword>
<reference evidence="4" key="1">
    <citation type="journal article" date="2019" name="Int. J. Syst. Evol. Microbiol.">
        <title>The Global Catalogue of Microorganisms (GCM) 10K type strain sequencing project: providing services to taxonomists for standard genome sequencing and annotation.</title>
        <authorList>
            <consortium name="The Broad Institute Genomics Platform"/>
            <consortium name="The Broad Institute Genome Sequencing Center for Infectious Disease"/>
            <person name="Wu L."/>
            <person name="Ma J."/>
        </authorList>
    </citation>
    <scope>NUCLEOTIDE SEQUENCE [LARGE SCALE GENOMIC DNA]</scope>
    <source>
        <strain evidence="4">JCM 4733</strain>
    </source>
</reference>
<dbReference type="InterPro" id="IPR001031">
    <property type="entry name" value="Thioesterase"/>
</dbReference>
<dbReference type="PANTHER" id="PTHR11487:SF0">
    <property type="entry name" value="S-ACYL FATTY ACID SYNTHASE THIOESTERASE, MEDIUM CHAIN"/>
    <property type="match status" value="1"/>
</dbReference>
<feature type="domain" description="Thioesterase" evidence="2">
    <location>
        <begin position="25"/>
        <end position="234"/>
    </location>
</feature>
<comment type="similarity">
    <text evidence="1">Belongs to the thioesterase family.</text>
</comment>
<dbReference type="Proteomes" id="UP000653644">
    <property type="component" value="Unassembled WGS sequence"/>
</dbReference>
<dbReference type="SUPFAM" id="SSF53474">
    <property type="entry name" value="alpha/beta-Hydrolases"/>
    <property type="match status" value="1"/>
</dbReference>
<name>A0ABQ3DCF4_9ACTN</name>
<dbReference type="PANTHER" id="PTHR11487">
    <property type="entry name" value="THIOESTERASE"/>
    <property type="match status" value="1"/>
</dbReference>
<dbReference type="Pfam" id="PF00975">
    <property type="entry name" value="Thioesterase"/>
    <property type="match status" value="1"/>
</dbReference>
<evidence type="ECO:0000259" key="2">
    <source>
        <dbReference type="Pfam" id="PF00975"/>
    </source>
</evidence>
<sequence length="255" mass="28349">MWSMPPGSRPNKMLLRPPKQDSRARLFCFPYSGLGASMYNKWPDQVDGVEICRVQPPGRENRYREPHYGTYEELAEQVTEALLPHLDRPFAFFGHCGGALPGFATALHLARAGLPTPHTLFISSQVAPHDGPFGRFLQLTNSELAVELAELTRAMGGTPSPDMIQMSLRVLRADITANQRYHLTEPVLLPCAVHVIGWSEDKEIRPEQMGGWHAYADDGRYAETTLEGGHHAFLDAPSELLTTLTERLCSAEPFG</sequence>
<organism evidence="3 4">
    <name type="scientific">Streptomyces canarius</name>
    <dbReference type="NCBI Taxonomy" id="285453"/>
    <lineage>
        <taxon>Bacteria</taxon>
        <taxon>Bacillati</taxon>
        <taxon>Actinomycetota</taxon>
        <taxon>Actinomycetes</taxon>
        <taxon>Kitasatosporales</taxon>
        <taxon>Streptomycetaceae</taxon>
        <taxon>Streptomyces</taxon>
    </lineage>
</organism>
<evidence type="ECO:0000313" key="4">
    <source>
        <dbReference type="Proteomes" id="UP000653644"/>
    </source>
</evidence>
<comment type="caution">
    <text evidence="3">The sequence shown here is derived from an EMBL/GenBank/DDBJ whole genome shotgun (WGS) entry which is preliminary data.</text>
</comment>
<proteinExistence type="inferred from homology"/>
<evidence type="ECO:0000256" key="1">
    <source>
        <dbReference type="ARBA" id="ARBA00007169"/>
    </source>
</evidence>
<dbReference type="InterPro" id="IPR029058">
    <property type="entry name" value="AB_hydrolase_fold"/>
</dbReference>
<protein>
    <submittedName>
        <fullName evidence="3">Thioesterase</fullName>
    </submittedName>
</protein>
<dbReference type="EMBL" id="BMVN01000053">
    <property type="protein sequence ID" value="GHA64993.1"/>
    <property type="molecule type" value="Genomic_DNA"/>
</dbReference>
<gene>
    <name evidence="3" type="ORF">GCM10010345_81240</name>
</gene>
<evidence type="ECO:0000313" key="3">
    <source>
        <dbReference type="EMBL" id="GHA64993.1"/>
    </source>
</evidence>
<dbReference type="Gene3D" id="3.40.50.1820">
    <property type="entry name" value="alpha/beta hydrolase"/>
    <property type="match status" value="1"/>
</dbReference>